<evidence type="ECO:0000313" key="7">
    <source>
        <dbReference type="EMBL" id="MBC5695345.1"/>
    </source>
</evidence>
<keyword evidence="8" id="KW-1185">Reference proteome</keyword>
<dbReference type="InterPro" id="IPR010343">
    <property type="entry name" value="ArAE_1"/>
</dbReference>
<evidence type="ECO:0000256" key="4">
    <source>
        <dbReference type="ARBA" id="ARBA00022989"/>
    </source>
</evidence>
<evidence type="ECO:0000313" key="8">
    <source>
        <dbReference type="Proteomes" id="UP000641741"/>
    </source>
</evidence>
<comment type="caution">
    <text evidence="7">The sequence shown here is derived from an EMBL/GenBank/DDBJ whole genome shotgun (WGS) entry which is preliminary data.</text>
</comment>
<feature type="transmembrane region" description="Helical" evidence="6">
    <location>
        <begin position="137"/>
        <end position="154"/>
    </location>
</feature>
<keyword evidence="3 6" id="KW-0812">Transmembrane</keyword>
<name>A0ABR7GM00_9FIRM</name>
<evidence type="ECO:0000256" key="6">
    <source>
        <dbReference type="SAM" id="Phobius"/>
    </source>
</evidence>
<gene>
    <name evidence="7" type="ORF">H8S02_05215</name>
</gene>
<keyword evidence="5 6" id="KW-0472">Membrane</keyword>
<feature type="transmembrane region" description="Helical" evidence="6">
    <location>
        <begin position="20"/>
        <end position="46"/>
    </location>
</feature>
<feature type="transmembrane region" description="Helical" evidence="6">
    <location>
        <begin position="58"/>
        <end position="78"/>
    </location>
</feature>
<evidence type="ECO:0000256" key="2">
    <source>
        <dbReference type="ARBA" id="ARBA00022475"/>
    </source>
</evidence>
<keyword evidence="4 6" id="KW-1133">Transmembrane helix</keyword>
<comment type="subcellular location">
    <subcellularLocation>
        <location evidence="1">Cell membrane</location>
        <topology evidence="1">Multi-pass membrane protein</topology>
    </subcellularLocation>
</comment>
<sequence>MQFFKKIRIGQRAVKTALSVGIALAVAQILGSSLPIFAAIGAISVMSRTWSDSLKESLTQVAGTFLGYLIACAFVLWLPWRPQFFLWMAVGTLCVITLCIALRLNFAIPLASIVFADVCLYTGGDAVVYGFHRFTDTMVGLAVALVVNIVIRPYNNRQKILDMMHELQKQFLPLLEARVIAHRYPDLAPLRNKMAKLDDELRIFEKQPVALFHHTVRVSARRQEAAYLRGCQQLLDKMGGELAALCNMDSSPVPDDKMLARLKEHGIAVPEDLEKYGYCSEVDTAVMNFHVGNLLDAYDYLSILHHG</sequence>
<evidence type="ECO:0000256" key="5">
    <source>
        <dbReference type="ARBA" id="ARBA00023136"/>
    </source>
</evidence>
<reference evidence="7 8" key="1">
    <citation type="submission" date="2020-08" db="EMBL/GenBank/DDBJ databases">
        <title>Genome public.</title>
        <authorList>
            <person name="Liu C."/>
            <person name="Sun Q."/>
        </authorList>
    </citation>
    <scope>NUCLEOTIDE SEQUENCE [LARGE SCALE GENOMIC DNA]</scope>
    <source>
        <strain evidence="7 8">M2</strain>
    </source>
</reference>
<dbReference type="Pfam" id="PF06081">
    <property type="entry name" value="ArAE_1"/>
    <property type="match status" value="1"/>
</dbReference>
<dbReference type="RefSeq" id="WP_186969622.1">
    <property type="nucleotide sequence ID" value="NZ_JACOPK010000004.1"/>
</dbReference>
<evidence type="ECO:0000256" key="1">
    <source>
        <dbReference type="ARBA" id="ARBA00004651"/>
    </source>
</evidence>
<feature type="transmembrane region" description="Helical" evidence="6">
    <location>
        <begin position="84"/>
        <end position="104"/>
    </location>
</feature>
<accession>A0ABR7GM00</accession>
<keyword evidence="2" id="KW-1003">Cell membrane</keyword>
<proteinExistence type="predicted"/>
<organism evidence="7 8">
    <name type="scientific">Agathobaculum hominis</name>
    <dbReference type="NCBI Taxonomy" id="2763014"/>
    <lineage>
        <taxon>Bacteria</taxon>
        <taxon>Bacillati</taxon>
        <taxon>Bacillota</taxon>
        <taxon>Clostridia</taxon>
        <taxon>Eubacteriales</taxon>
        <taxon>Butyricicoccaceae</taxon>
        <taxon>Agathobaculum</taxon>
    </lineage>
</organism>
<dbReference type="Proteomes" id="UP000641741">
    <property type="component" value="Unassembled WGS sequence"/>
</dbReference>
<dbReference type="EMBL" id="JACOPK010000004">
    <property type="protein sequence ID" value="MBC5695345.1"/>
    <property type="molecule type" value="Genomic_DNA"/>
</dbReference>
<protein>
    <submittedName>
        <fullName evidence="7">FUSC family protein</fullName>
    </submittedName>
</protein>
<evidence type="ECO:0000256" key="3">
    <source>
        <dbReference type="ARBA" id="ARBA00022692"/>
    </source>
</evidence>